<dbReference type="Gene3D" id="1.10.3720.10">
    <property type="entry name" value="MetI-like"/>
    <property type="match status" value="2"/>
</dbReference>
<proteinExistence type="inferred from homology"/>
<dbReference type="PANTHER" id="PTHR43357">
    <property type="entry name" value="INNER MEMBRANE ABC TRANSPORTER PERMEASE PROTEIN YDCV"/>
    <property type="match status" value="1"/>
</dbReference>
<feature type="domain" description="ABC transmembrane type-1" evidence="9">
    <location>
        <begin position="60"/>
        <end position="262"/>
    </location>
</feature>
<evidence type="ECO:0000256" key="1">
    <source>
        <dbReference type="ARBA" id="ARBA00004429"/>
    </source>
</evidence>
<keyword evidence="4" id="KW-0997">Cell inner membrane</keyword>
<sequence length="546" mass="60140">MRQSKGRLEKRHIWWSGWVLAAMAIMLFVGTPILTLLMHLGKAASGQWQLVAPKIVDSYLKDTLILLGGVGFFTFLLGTAAAWMVSTYEFPGRRYLEWLLILPMAFPSYMMAYSYVGLLEYTGPVQSFLRNSLDIQISGPLVDLMNLPGAIFIFSITLFPYVYLFARTSFLSSSKEVQEAAALLGSGPWRTFFRVALPMARPAIAGGIALASMEVLNDYGTVKYFGLNTFTTGIFRAWLTLGDLDSAIKLASILTLIVMLLLWGEYYSRGNKRWSSKSGRAHPALRLAQNGIKKWGLLLGCSLIFGLSFLFPFAQLVYWAIKTAHKVIDSSFWQIVGKSFVLASSSSILVVALATILLYTVRVSGLYGMRYVTRIASLGYAIPGAVIAVGIMAPVIGFDKWLLGILGHGGPLILSSSVFMLVFAYAVRFLAVGYNAIDSGFQKIGKDVNDASRTLGYNTWQTLLRVDLPLIRKSISAGLLLVFVDVTKELPLTLILRPFNFHTLATKAFDMATNEQIAESANASLIVILTGILPIVLLNRIIRNDA</sequence>
<feature type="transmembrane region" description="Helical" evidence="8">
    <location>
        <begin position="247"/>
        <end position="267"/>
    </location>
</feature>
<dbReference type="RefSeq" id="WP_345031422.1">
    <property type="nucleotide sequence ID" value="NZ_BAABEY010000031.1"/>
</dbReference>
<dbReference type="InterPro" id="IPR000515">
    <property type="entry name" value="MetI-like"/>
</dbReference>
<organism evidence="10 11">
    <name type="scientific">Ravibacter arvi</name>
    <dbReference type="NCBI Taxonomy" id="2051041"/>
    <lineage>
        <taxon>Bacteria</taxon>
        <taxon>Pseudomonadati</taxon>
        <taxon>Bacteroidota</taxon>
        <taxon>Cytophagia</taxon>
        <taxon>Cytophagales</taxon>
        <taxon>Spirosomataceae</taxon>
        <taxon>Ravibacter</taxon>
    </lineage>
</organism>
<keyword evidence="2 8" id="KW-0813">Transport</keyword>
<feature type="transmembrane region" description="Helical" evidence="8">
    <location>
        <begin position="12"/>
        <end position="38"/>
    </location>
</feature>
<evidence type="ECO:0000256" key="2">
    <source>
        <dbReference type="ARBA" id="ARBA00022448"/>
    </source>
</evidence>
<feature type="transmembrane region" description="Helical" evidence="8">
    <location>
        <begin position="147"/>
        <end position="166"/>
    </location>
</feature>
<feature type="domain" description="ABC transmembrane type-1" evidence="9">
    <location>
        <begin position="336"/>
        <end position="538"/>
    </location>
</feature>
<feature type="transmembrane region" description="Helical" evidence="8">
    <location>
        <begin position="98"/>
        <end position="116"/>
    </location>
</feature>
<evidence type="ECO:0000256" key="4">
    <source>
        <dbReference type="ARBA" id="ARBA00022519"/>
    </source>
</evidence>
<evidence type="ECO:0000313" key="11">
    <source>
        <dbReference type="Proteomes" id="UP001501508"/>
    </source>
</evidence>
<keyword evidence="11" id="KW-1185">Reference proteome</keyword>
<dbReference type="Pfam" id="PF00528">
    <property type="entry name" value="BPD_transp_1"/>
    <property type="match status" value="2"/>
</dbReference>
<evidence type="ECO:0000313" key="10">
    <source>
        <dbReference type="EMBL" id="GAA4444275.1"/>
    </source>
</evidence>
<dbReference type="PROSITE" id="PS50928">
    <property type="entry name" value="ABC_TM1"/>
    <property type="match status" value="2"/>
</dbReference>
<evidence type="ECO:0000256" key="6">
    <source>
        <dbReference type="ARBA" id="ARBA00022989"/>
    </source>
</evidence>
<feature type="transmembrane region" description="Helical" evidence="8">
    <location>
        <begin position="295"/>
        <end position="320"/>
    </location>
</feature>
<comment type="subcellular location">
    <subcellularLocation>
        <location evidence="1">Cell inner membrane</location>
        <topology evidence="1">Multi-pass membrane protein</topology>
    </subcellularLocation>
    <subcellularLocation>
        <location evidence="8">Cell membrane</location>
        <topology evidence="8">Multi-pass membrane protein</topology>
    </subcellularLocation>
</comment>
<protein>
    <submittedName>
        <fullName evidence="10">Iron ABC transporter permease</fullName>
    </submittedName>
</protein>
<dbReference type="InterPro" id="IPR035906">
    <property type="entry name" value="MetI-like_sf"/>
</dbReference>
<dbReference type="CDD" id="cd06261">
    <property type="entry name" value="TM_PBP2"/>
    <property type="match status" value="2"/>
</dbReference>
<evidence type="ECO:0000256" key="8">
    <source>
        <dbReference type="RuleBase" id="RU363032"/>
    </source>
</evidence>
<comment type="similarity">
    <text evidence="8">Belongs to the binding-protein-dependent transport system permease family.</text>
</comment>
<feature type="transmembrane region" description="Helical" evidence="8">
    <location>
        <begin position="371"/>
        <end position="393"/>
    </location>
</feature>
<keyword evidence="6 8" id="KW-1133">Transmembrane helix</keyword>
<feature type="transmembrane region" description="Helical" evidence="8">
    <location>
        <begin position="64"/>
        <end position="86"/>
    </location>
</feature>
<dbReference type="Proteomes" id="UP001501508">
    <property type="component" value="Unassembled WGS sequence"/>
</dbReference>
<keyword evidence="3" id="KW-1003">Cell membrane</keyword>
<accession>A0ABP8M7N0</accession>
<keyword evidence="5 8" id="KW-0812">Transmembrane</keyword>
<dbReference type="EMBL" id="BAABEY010000031">
    <property type="protein sequence ID" value="GAA4444275.1"/>
    <property type="molecule type" value="Genomic_DNA"/>
</dbReference>
<name>A0ABP8M7N0_9BACT</name>
<feature type="transmembrane region" description="Helical" evidence="8">
    <location>
        <begin position="340"/>
        <end position="359"/>
    </location>
</feature>
<keyword evidence="7 8" id="KW-0472">Membrane</keyword>
<dbReference type="PANTHER" id="PTHR43357:SF3">
    <property type="entry name" value="FE(3+)-TRANSPORT SYSTEM PERMEASE PROTEIN FBPB 2"/>
    <property type="match status" value="1"/>
</dbReference>
<evidence type="ECO:0000256" key="7">
    <source>
        <dbReference type="ARBA" id="ARBA00023136"/>
    </source>
</evidence>
<gene>
    <name evidence="10" type="ORF">GCM10023091_34170</name>
</gene>
<evidence type="ECO:0000256" key="3">
    <source>
        <dbReference type="ARBA" id="ARBA00022475"/>
    </source>
</evidence>
<feature type="transmembrane region" description="Helical" evidence="8">
    <location>
        <begin position="521"/>
        <end position="542"/>
    </location>
</feature>
<evidence type="ECO:0000256" key="5">
    <source>
        <dbReference type="ARBA" id="ARBA00022692"/>
    </source>
</evidence>
<reference evidence="11" key="1">
    <citation type="journal article" date="2019" name="Int. J. Syst. Evol. Microbiol.">
        <title>The Global Catalogue of Microorganisms (GCM) 10K type strain sequencing project: providing services to taxonomists for standard genome sequencing and annotation.</title>
        <authorList>
            <consortium name="The Broad Institute Genomics Platform"/>
            <consortium name="The Broad Institute Genome Sequencing Center for Infectious Disease"/>
            <person name="Wu L."/>
            <person name="Ma J."/>
        </authorList>
    </citation>
    <scope>NUCLEOTIDE SEQUENCE [LARGE SCALE GENOMIC DNA]</scope>
    <source>
        <strain evidence="11">JCM 31920</strain>
    </source>
</reference>
<feature type="transmembrane region" description="Helical" evidence="8">
    <location>
        <begin position="222"/>
        <end position="241"/>
    </location>
</feature>
<feature type="transmembrane region" description="Helical" evidence="8">
    <location>
        <begin position="413"/>
        <end position="437"/>
    </location>
</feature>
<dbReference type="SUPFAM" id="SSF161098">
    <property type="entry name" value="MetI-like"/>
    <property type="match status" value="2"/>
</dbReference>
<evidence type="ECO:0000259" key="9">
    <source>
        <dbReference type="PROSITE" id="PS50928"/>
    </source>
</evidence>
<comment type="caution">
    <text evidence="10">The sequence shown here is derived from an EMBL/GenBank/DDBJ whole genome shotgun (WGS) entry which is preliminary data.</text>
</comment>